<keyword evidence="2" id="KW-1185">Reference proteome</keyword>
<dbReference type="Proteomes" id="UP000023152">
    <property type="component" value="Unassembled WGS sequence"/>
</dbReference>
<protein>
    <submittedName>
        <fullName evidence="1">Uncharacterized protein</fullName>
    </submittedName>
</protein>
<comment type="caution">
    <text evidence="1">The sequence shown here is derived from an EMBL/GenBank/DDBJ whole genome shotgun (WGS) entry which is preliminary data.</text>
</comment>
<sequence>MLLNFLNCSFHLIEYLVIVIFKKADNTTTLIKNEESVLTNEEKQDKIRKERCCNHRNDIIANPSPKSIFFAFAKKDKVLMFIIMPKR</sequence>
<gene>
    <name evidence="1" type="ORF">RFI_18171</name>
</gene>
<name>X6MZ22_RETFI</name>
<evidence type="ECO:0000313" key="2">
    <source>
        <dbReference type="Proteomes" id="UP000023152"/>
    </source>
</evidence>
<dbReference type="AlphaFoldDB" id="X6MZ22"/>
<organism evidence="1 2">
    <name type="scientific">Reticulomyxa filosa</name>
    <dbReference type="NCBI Taxonomy" id="46433"/>
    <lineage>
        <taxon>Eukaryota</taxon>
        <taxon>Sar</taxon>
        <taxon>Rhizaria</taxon>
        <taxon>Retaria</taxon>
        <taxon>Foraminifera</taxon>
        <taxon>Monothalamids</taxon>
        <taxon>Reticulomyxidae</taxon>
        <taxon>Reticulomyxa</taxon>
    </lineage>
</organism>
<accession>X6MZ22</accession>
<dbReference type="EMBL" id="ASPP01014080">
    <property type="protein sequence ID" value="ETO19066.1"/>
    <property type="molecule type" value="Genomic_DNA"/>
</dbReference>
<evidence type="ECO:0000313" key="1">
    <source>
        <dbReference type="EMBL" id="ETO19066.1"/>
    </source>
</evidence>
<proteinExistence type="predicted"/>
<reference evidence="1 2" key="1">
    <citation type="journal article" date="2013" name="Curr. Biol.">
        <title>The Genome of the Foraminiferan Reticulomyxa filosa.</title>
        <authorList>
            <person name="Glockner G."/>
            <person name="Hulsmann N."/>
            <person name="Schleicher M."/>
            <person name="Noegel A.A."/>
            <person name="Eichinger L."/>
            <person name="Gallinger C."/>
            <person name="Pawlowski J."/>
            <person name="Sierra R."/>
            <person name="Euteneuer U."/>
            <person name="Pillet L."/>
            <person name="Moustafa A."/>
            <person name="Platzer M."/>
            <person name="Groth M."/>
            <person name="Szafranski K."/>
            <person name="Schliwa M."/>
        </authorList>
    </citation>
    <scope>NUCLEOTIDE SEQUENCE [LARGE SCALE GENOMIC DNA]</scope>
</reference>